<comment type="caution">
    <text evidence="2">The sequence shown here is derived from an EMBL/GenBank/DDBJ whole genome shotgun (WGS) entry which is preliminary data.</text>
</comment>
<dbReference type="OrthoDB" id="9808735at2"/>
<reference evidence="2 3" key="1">
    <citation type="submission" date="2018-05" db="EMBL/GenBank/DDBJ databases">
        <title>Genomic Encyclopedia of Type Strains, Phase IV (KMG-IV): sequencing the most valuable type-strain genomes for metagenomic binning, comparative biology and taxonomic classification.</title>
        <authorList>
            <person name="Goeker M."/>
        </authorList>
    </citation>
    <scope>NUCLEOTIDE SEQUENCE [LARGE SCALE GENOMIC DNA]</scope>
    <source>
        <strain evidence="2 3">DSM 14263</strain>
    </source>
</reference>
<protein>
    <submittedName>
        <fullName evidence="2">Rhodanese-related sulfurtransferase</fullName>
    </submittedName>
</protein>
<dbReference type="RefSeq" id="WP_109723692.1">
    <property type="nucleotide sequence ID" value="NZ_MSZV01000072.1"/>
</dbReference>
<dbReference type="GO" id="GO:0004792">
    <property type="term" value="F:thiosulfate-cyanide sulfurtransferase activity"/>
    <property type="evidence" value="ECO:0007669"/>
    <property type="project" value="InterPro"/>
</dbReference>
<accession>A0A316I8G3</accession>
<dbReference type="AlphaFoldDB" id="A0A316I8G3"/>
<proteinExistence type="predicted"/>
<dbReference type="Proteomes" id="UP000245812">
    <property type="component" value="Unassembled WGS sequence"/>
</dbReference>
<gene>
    <name evidence="2" type="ORF">C7456_10779</name>
</gene>
<dbReference type="InterPro" id="IPR001763">
    <property type="entry name" value="Rhodanese-like_dom"/>
</dbReference>
<keyword evidence="2" id="KW-0808">Transferase</keyword>
<dbReference type="PROSITE" id="PS00380">
    <property type="entry name" value="RHODANESE_1"/>
    <property type="match status" value="1"/>
</dbReference>
<dbReference type="PANTHER" id="PTHR43031:SF18">
    <property type="entry name" value="RHODANESE-RELATED SULFURTRANSFERASES"/>
    <property type="match status" value="1"/>
</dbReference>
<dbReference type="EMBL" id="QGHC01000007">
    <property type="protein sequence ID" value="PWK86688.1"/>
    <property type="molecule type" value="Genomic_DNA"/>
</dbReference>
<dbReference type="PANTHER" id="PTHR43031">
    <property type="entry name" value="FAD-DEPENDENT OXIDOREDUCTASE"/>
    <property type="match status" value="1"/>
</dbReference>
<name>A0A316I8G3_9GAMM</name>
<dbReference type="SMART" id="SM00450">
    <property type="entry name" value="RHOD"/>
    <property type="match status" value="1"/>
</dbReference>
<dbReference type="PROSITE" id="PS50206">
    <property type="entry name" value="RHODANESE_3"/>
    <property type="match status" value="1"/>
</dbReference>
<dbReference type="CDD" id="cd00158">
    <property type="entry name" value="RHOD"/>
    <property type="match status" value="1"/>
</dbReference>
<dbReference type="InterPro" id="IPR050229">
    <property type="entry name" value="GlpE_sulfurtransferase"/>
</dbReference>
<dbReference type="Pfam" id="PF00581">
    <property type="entry name" value="Rhodanese"/>
    <property type="match status" value="1"/>
</dbReference>
<feature type="domain" description="Rhodanese" evidence="1">
    <location>
        <begin position="54"/>
        <end position="144"/>
    </location>
</feature>
<evidence type="ECO:0000313" key="2">
    <source>
        <dbReference type="EMBL" id="PWK86688.1"/>
    </source>
</evidence>
<dbReference type="InterPro" id="IPR036873">
    <property type="entry name" value="Rhodanese-like_dom_sf"/>
</dbReference>
<dbReference type="SUPFAM" id="SSF52821">
    <property type="entry name" value="Rhodanese/Cell cycle control phosphatase"/>
    <property type="match status" value="1"/>
</dbReference>
<dbReference type="Gene3D" id="3.40.250.10">
    <property type="entry name" value="Rhodanese-like domain"/>
    <property type="match status" value="1"/>
</dbReference>
<dbReference type="InterPro" id="IPR001307">
    <property type="entry name" value="Thiosulphate_STrfase_CS"/>
</dbReference>
<organism evidence="2 3">
    <name type="scientific">Fulvimonas soli</name>
    <dbReference type="NCBI Taxonomy" id="155197"/>
    <lineage>
        <taxon>Bacteria</taxon>
        <taxon>Pseudomonadati</taxon>
        <taxon>Pseudomonadota</taxon>
        <taxon>Gammaproteobacteria</taxon>
        <taxon>Lysobacterales</taxon>
        <taxon>Rhodanobacteraceae</taxon>
        <taxon>Fulvimonas</taxon>
    </lineage>
</organism>
<sequence>MNDFLHKLPAFLGNHLALSALFALLLLGLVATEVMLRLRKYKELTPAGLTLLINRDNPLLIDLSARADYEKAHVPGARHVMPSQFDPEHKDLAKAKELPVVVMDKDGRGADKAAQRLVKAGFAKVYTLGGGVAAWQQAQMPVAKGGK</sequence>
<evidence type="ECO:0000313" key="3">
    <source>
        <dbReference type="Proteomes" id="UP000245812"/>
    </source>
</evidence>
<evidence type="ECO:0000259" key="1">
    <source>
        <dbReference type="PROSITE" id="PS50206"/>
    </source>
</evidence>
<keyword evidence="3" id="KW-1185">Reference proteome</keyword>